<protein>
    <submittedName>
        <fullName evidence="2">Uncharacterized protein</fullName>
    </submittedName>
</protein>
<gene>
    <name evidence="2" type="ORF">LYPA_23C000384</name>
</gene>
<reference evidence="2 3" key="1">
    <citation type="submission" date="2019-01" db="EMBL/GenBank/DDBJ databases">
        <authorList>
            <person name="Alioto T."/>
            <person name="Alioto T."/>
        </authorList>
    </citation>
    <scope>NUCLEOTIDE SEQUENCE [LARGE SCALE GENOMIC DNA]</scope>
</reference>
<dbReference type="Proteomes" id="UP000386466">
    <property type="component" value="Unassembled WGS sequence"/>
</dbReference>
<dbReference type="AlphaFoldDB" id="A0A485N0V1"/>
<evidence type="ECO:0000313" key="3">
    <source>
        <dbReference type="Proteomes" id="UP000386466"/>
    </source>
</evidence>
<dbReference type="EMBL" id="CAAGRJ010008184">
    <property type="protein sequence ID" value="VFV25873.1"/>
    <property type="molecule type" value="Genomic_DNA"/>
</dbReference>
<organism evidence="2 3">
    <name type="scientific">Lynx pardinus</name>
    <name type="common">Iberian lynx</name>
    <name type="synonym">Felis pardina</name>
    <dbReference type="NCBI Taxonomy" id="191816"/>
    <lineage>
        <taxon>Eukaryota</taxon>
        <taxon>Metazoa</taxon>
        <taxon>Chordata</taxon>
        <taxon>Craniata</taxon>
        <taxon>Vertebrata</taxon>
        <taxon>Euteleostomi</taxon>
        <taxon>Mammalia</taxon>
        <taxon>Eutheria</taxon>
        <taxon>Laurasiatheria</taxon>
        <taxon>Carnivora</taxon>
        <taxon>Feliformia</taxon>
        <taxon>Felidae</taxon>
        <taxon>Felinae</taxon>
        <taxon>Lynx</taxon>
    </lineage>
</organism>
<keyword evidence="3" id="KW-1185">Reference proteome</keyword>
<proteinExistence type="predicted"/>
<evidence type="ECO:0000313" key="2">
    <source>
        <dbReference type="EMBL" id="VFV25873.1"/>
    </source>
</evidence>
<feature type="non-terminal residue" evidence="2">
    <location>
        <position position="122"/>
    </location>
</feature>
<dbReference type="Gene3D" id="3.10.20.10">
    <property type="match status" value="1"/>
</dbReference>
<name>A0A485N0V1_LYNPA</name>
<feature type="region of interest" description="Disordered" evidence="1">
    <location>
        <begin position="100"/>
        <end position="122"/>
    </location>
</feature>
<accession>A0A485N0V1</accession>
<feature type="non-terminal residue" evidence="2">
    <location>
        <position position="1"/>
    </location>
</feature>
<sequence length="122" mass="13703">GIHNTYWEYPDLTPAGTVTWCCQDGAPGTAHWAVSIQIMKMEEIIASKFCQLAVKQFDDSKIKFLQPHVGPTLPAQAMLHHQEAQHLLLDAEPPCPQVCPNKLLGKTKPNQNKTKRSLFLDR</sequence>
<evidence type="ECO:0000256" key="1">
    <source>
        <dbReference type="SAM" id="MobiDB-lite"/>
    </source>
</evidence>